<dbReference type="HOGENOM" id="CLU_055818_0_0_11"/>
<feature type="transmembrane region" description="Helical" evidence="5">
    <location>
        <begin position="349"/>
        <end position="373"/>
    </location>
</feature>
<dbReference type="OrthoDB" id="141480at2"/>
<reference evidence="6 7" key="1">
    <citation type="journal article" date="2012" name="Stand. Genomic Sci.">
        <title>Genome sequence of the soil bacterium Saccharomonospora azurea type strain (NA-128(T)).</title>
        <authorList>
            <person name="Klenk H.P."/>
            <person name="Held B."/>
            <person name="Lucas S."/>
            <person name="Lapidus A."/>
            <person name="Copeland A."/>
            <person name="Hammon N."/>
            <person name="Pitluck S."/>
            <person name="Goodwin L.A."/>
            <person name="Han C."/>
            <person name="Tapia R."/>
            <person name="Brambilla E.M."/>
            <person name="Potter G."/>
            <person name="Land M."/>
            <person name="Ivanova N."/>
            <person name="Rohde M."/>
            <person name="Goker M."/>
            <person name="Detter J.C."/>
            <person name="Kyrpides N.C."/>
            <person name="Woyke T."/>
        </authorList>
    </citation>
    <scope>NUCLEOTIDE SEQUENCE [LARGE SCALE GENOMIC DNA]</scope>
    <source>
        <strain evidence="6 7">NA-128</strain>
    </source>
</reference>
<evidence type="ECO:0000256" key="3">
    <source>
        <dbReference type="ARBA" id="ARBA00022989"/>
    </source>
</evidence>
<dbReference type="GO" id="GO:0015086">
    <property type="term" value="F:cadmium ion transmembrane transporter activity"/>
    <property type="evidence" value="ECO:0007669"/>
    <property type="project" value="TreeGrafter"/>
</dbReference>
<organism evidence="6 7">
    <name type="scientific">Saccharomonospora azurea NA-128</name>
    <dbReference type="NCBI Taxonomy" id="882081"/>
    <lineage>
        <taxon>Bacteria</taxon>
        <taxon>Bacillati</taxon>
        <taxon>Actinomycetota</taxon>
        <taxon>Actinomycetes</taxon>
        <taxon>Pseudonocardiales</taxon>
        <taxon>Pseudonocardiaceae</taxon>
        <taxon>Saccharomonospora</taxon>
    </lineage>
</organism>
<feature type="transmembrane region" description="Helical" evidence="5">
    <location>
        <begin position="239"/>
        <end position="267"/>
    </location>
</feature>
<gene>
    <name evidence="6" type="ORF">SacazDRAFT_00408</name>
</gene>
<dbReference type="GO" id="GO:0034755">
    <property type="term" value="P:iron ion transmembrane transport"/>
    <property type="evidence" value="ECO:0007669"/>
    <property type="project" value="TreeGrafter"/>
</dbReference>
<feature type="transmembrane region" description="Helical" evidence="5">
    <location>
        <begin position="24"/>
        <end position="44"/>
    </location>
</feature>
<dbReference type="Pfam" id="PF01566">
    <property type="entry name" value="Nramp"/>
    <property type="match status" value="1"/>
</dbReference>
<evidence type="ECO:0000256" key="5">
    <source>
        <dbReference type="SAM" id="Phobius"/>
    </source>
</evidence>
<accession>H8G7V8</accession>
<protein>
    <submittedName>
        <fullName evidence="6">Mn2+/Fe2_transporter, NRAMP family</fullName>
    </submittedName>
</protein>
<feature type="transmembrane region" description="Helical" evidence="5">
    <location>
        <begin position="287"/>
        <end position="313"/>
    </location>
</feature>
<feature type="transmembrane region" description="Helical" evidence="5">
    <location>
        <begin position="94"/>
        <end position="115"/>
    </location>
</feature>
<keyword evidence="4 5" id="KW-0472">Membrane</keyword>
<dbReference type="InterPro" id="IPR001046">
    <property type="entry name" value="NRAMP_fam"/>
</dbReference>
<evidence type="ECO:0000256" key="2">
    <source>
        <dbReference type="ARBA" id="ARBA00022692"/>
    </source>
</evidence>
<feature type="transmembrane region" description="Helical" evidence="5">
    <location>
        <begin position="135"/>
        <end position="154"/>
    </location>
</feature>
<evidence type="ECO:0000313" key="7">
    <source>
        <dbReference type="Proteomes" id="UP000004705"/>
    </source>
</evidence>
<keyword evidence="7" id="KW-1185">Reference proteome</keyword>
<evidence type="ECO:0000256" key="1">
    <source>
        <dbReference type="ARBA" id="ARBA00004141"/>
    </source>
</evidence>
<dbReference type="GO" id="GO:0005886">
    <property type="term" value="C:plasma membrane"/>
    <property type="evidence" value="ECO:0007669"/>
    <property type="project" value="TreeGrafter"/>
</dbReference>
<dbReference type="PANTHER" id="PTHR11706:SF2">
    <property type="entry name" value="TRANSPORTER PROTEIN"/>
    <property type="match status" value="1"/>
</dbReference>
<feature type="transmembrane region" description="Helical" evidence="5">
    <location>
        <begin position="161"/>
        <end position="178"/>
    </location>
</feature>
<name>H8G7V8_9PSEU</name>
<dbReference type="PANTHER" id="PTHR11706">
    <property type="entry name" value="SOLUTE CARRIER PROTEIN FAMILY 11 MEMBER"/>
    <property type="match status" value="1"/>
</dbReference>
<proteinExistence type="predicted"/>
<evidence type="ECO:0000313" key="6">
    <source>
        <dbReference type="EMBL" id="EHY87382.1"/>
    </source>
</evidence>
<dbReference type="GO" id="GO:0005384">
    <property type="term" value="F:manganese ion transmembrane transporter activity"/>
    <property type="evidence" value="ECO:0007669"/>
    <property type="project" value="TreeGrafter"/>
</dbReference>
<dbReference type="AlphaFoldDB" id="H8G7V8"/>
<feature type="transmembrane region" description="Helical" evidence="5">
    <location>
        <begin position="325"/>
        <end position="343"/>
    </location>
</feature>
<dbReference type="RefSeq" id="WP_005438139.1">
    <property type="nucleotide sequence ID" value="NZ_CM001466.1"/>
</dbReference>
<dbReference type="EMBL" id="CM001466">
    <property type="protein sequence ID" value="EHY87382.1"/>
    <property type="molecule type" value="Genomic_DNA"/>
</dbReference>
<feature type="transmembrane region" description="Helical" evidence="5">
    <location>
        <begin position="385"/>
        <end position="407"/>
    </location>
</feature>
<feature type="transmembrane region" description="Helical" evidence="5">
    <location>
        <begin position="198"/>
        <end position="218"/>
    </location>
</feature>
<keyword evidence="3 5" id="KW-1133">Transmembrane helix</keyword>
<dbReference type="Gene3D" id="1.20.1740.10">
    <property type="entry name" value="Amino acid/polyamine transporter I"/>
    <property type="match status" value="1"/>
</dbReference>
<evidence type="ECO:0000256" key="4">
    <source>
        <dbReference type="ARBA" id="ARBA00023136"/>
    </source>
</evidence>
<dbReference type="Proteomes" id="UP000004705">
    <property type="component" value="Chromosome"/>
</dbReference>
<comment type="subcellular location">
    <subcellularLocation>
        <location evidence="1">Membrane</location>
        <topology evidence="1">Multi-pass membrane protein</topology>
    </subcellularLocation>
</comment>
<feature type="transmembrane region" description="Helical" evidence="5">
    <location>
        <begin position="56"/>
        <end position="74"/>
    </location>
</feature>
<keyword evidence="2 5" id="KW-0812">Transmembrane</keyword>
<sequence>MSDVENRDGAAPATSSRGTFASRLLPLFGAIALMATSAIGPGFLTQTATFTQQLGAAFSFGILISVLLDLAIQLNVWRVIGVSGLRAQELAQRVLPGLGVVLSIIVFVCGFIANMGNVAGAGLGLNVLFGLDPRWGAVITTALALVIFLNRYFIKIMDRTTVPLGLVMLGLTLLVAVVSTPPVDQAALQTVVPDQIDILAITTIVGGTVGGYITYAGAHKLLASGISGPGKVRQIANTSAMGVLATGVMRWLLFLAVLGVVSTGAVLDVTDNPAADAFQAAAGDIGFKIFGVVLWAAAMTSVIGASFTSISFISTYSRRLRDREGLAVSAFVVACCTVFLLAGQTPVTVLVFSGGFNGLVLPLGFTVTMWIAWRRRDLLRGYRYPRWLIVVGVAGLVVSYVLAVLAFEPVFALLQ</sequence>